<dbReference type="GO" id="GO:0000166">
    <property type="term" value="F:nucleotide binding"/>
    <property type="evidence" value="ECO:0007669"/>
    <property type="project" value="UniProtKB-KW"/>
</dbReference>
<proteinExistence type="inferred from homology"/>
<evidence type="ECO:0000256" key="4">
    <source>
        <dbReference type="ARBA" id="ARBA00008391"/>
    </source>
</evidence>
<dbReference type="Gene3D" id="3.40.50.2020">
    <property type="match status" value="1"/>
</dbReference>
<evidence type="ECO:0000256" key="12">
    <source>
        <dbReference type="ARBA" id="ARBA00022842"/>
    </source>
</evidence>
<dbReference type="GO" id="GO:0046100">
    <property type="term" value="P:hypoxanthine metabolic process"/>
    <property type="evidence" value="ECO:0007669"/>
    <property type="project" value="TreeGrafter"/>
</dbReference>
<reference evidence="15 16" key="1">
    <citation type="submission" date="2018-07" db="EMBL/GenBank/DDBJ databases">
        <title>The complete nuclear genome of the prasinophyte Chloropicon primus (CCMP1205).</title>
        <authorList>
            <person name="Pombert J.-F."/>
            <person name="Otis C."/>
            <person name="Turmel M."/>
            <person name="Lemieux C."/>
        </authorList>
    </citation>
    <scope>NUCLEOTIDE SEQUENCE [LARGE SCALE GENOMIC DNA]</scope>
    <source>
        <strain evidence="15 16">CCMP1205</strain>
    </source>
</reference>
<keyword evidence="12 13" id="KW-0460">Magnesium</keyword>
<dbReference type="SUPFAM" id="SSF53271">
    <property type="entry name" value="PRTase-like"/>
    <property type="match status" value="1"/>
</dbReference>
<evidence type="ECO:0000256" key="10">
    <source>
        <dbReference type="ARBA" id="ARBA00022726"/>
    </source>
</evidence>
<name>A0A5B8MQ14_9CHLO</name>
<comment type="cofactor">
    <cofactor evidence="1 13">
        <name>Mg(2+)</name>
        <dbReference type="ChEBI" id="CHEBI:18420"/>
    </cofactor>
</comment>
<dbReference type="NCBIfam" id="TIGR01203">
    <property type="entry name" value="HGPRTase"/>
    <property type="match status" value="1"/>
</dbReference>
<evidence type="ECO:0000313" key="16">
    <source>
        <dbReference type="Proteomes" id="UP000316726"/>
    </source>
</evidence>
<comment type="subcellular location">
    <subcellularLocation>
        <location evidence="2 13">Cytoplasm</location>
    </subcellularLocation>
</comment>
<keyword evidence="8 13" id="KW-0808">Transferase</keyword>
<gene>
    <name evidence="15" type="ORF">A3770_08p52860</name>
</gene>
<keyword evidence="9 13" id="KW-0479">Metal-binding</keyword>
<evidence type="ECO:0000256" key="3">
    <source>
        <dbReference type="ARBA" id="ARBA00004669"/>
    </source>
</evidence>
<dbReference type="InterPro" id="IPR005904">
    <property type="entry name" value="Hxn_phspho_trans"/>
</dbReference>
<organism evidence="15 16">
    <name type="scientific">Chloropicon primus</name>
    <dbReference type="NCBI Taxonomy" id="1764295"/>
    <lineage>
        <taxon>Eukaryota</taxon>
        <taxon>Viridiplantae</taxon>
        <taxon>Chlorophyta</taxon>
        <taxon>Chloropicophyceae</taxon>
        <taxon>Chloropicales</taxon>
        <taxon>Chloropicaceae</taxon>
        <taxon>Chloropicon</taxon>
    </lineage>
</organism>
<keyword evidence="7 13" id="KW-0328">Glycosyltransferase</keyword>
<evidence type="ECO:0000313" key="15">
    <source>
        <dbReference type="EMBL" id="QDZ22768.1"/>
    </source>
</evidence>
<dbReference type="EC" id="2.4.2.8" evidence="5 13"/>
<dbReference type="GO" id="GO:0004422">
    <property type="term" value="F:hypoxanthine phosphoribosyltransferase activity"/>
    <property type="evidence" value="ECO:0007669"/>
    <property type="project" value="InterPro"/>
</dbReference>
<evidence type="ECO:0000256" key="5">
    <source>
        <dbReference type="ARBA" id="ARBA00011895"/>
    </source>
</evidence>
<dbReference type="GO" id="GO:0006166">
    <property type="term" value="P:purine ribonucleoside salvage"/>
    <property type="evidence" value="ECO:0007669"/>
    <property type="project" value="UniProtKB-KW"/>
</dbReference>
<evidence type="ECO:0000256" key="6">
    <source>
        <dbReference type="ARBA" id="ARBA00022490"/>
    </source>
</evidence>
<feature type="domain" description="Phosphoribosyltransferase" evidence="14">
    <location>
        <begin position="20"/>
        <end position="177"/>
    </location>
</feature>
<evidence type="ECO:0000256" key="13">
    <source>
        <dbReference type="RuleBase" id="RU364099"/>
    </source>
</evidence>
<dbReference type="OrthoDB" id="9449045at2759"/>
<dbReference type="GO" id="GO:0032264">
    <property type="term" value="P:IMP salvage"/>
    <property type="evidence" value="ECO:0007669"/>
    <property type="project" value="UniProtKB-UniPathway"/>
</dbReference>
<comment type="catalytic activity">
    <reaction evidence="13">
        <text>IMP + diphosphate = hypoxanthine + 5-phospho-alpha-D-ribose 1-diphosphate</text>
        <dbReference type="Rhea" id="RHEA:17973"/>
        <dbReference type="ChEBI" id="CHEBI:17368"/>
        <dbReference type="ChEBI" id="CHEBI:33019"/>
        <dbReference type="ChEBI" id="CHEBI:58017"/>
        <dbReference type="ChEBI" id="CHEBI:58053"/>
        <dbReference type="EC" id="2.4.2.8"/>
    </reaction>
</comment>
<dbReference type="PANTHER" id="PTHR43340">
    <property type="entry name" value="HYPOXANTHINE-GUANINE PHOSPHORIBOSYLTRANSFERASE"/>
    <property type="match status" value="1"/>
</dbReference>
<keyword evidence="10 13" id="KW-0660">Purine salvage</keyword>
<comment type="pathway">
    <text evidence="3 13">Purine metabolism; IMP biosynthesis via salvage pathway; IMP from hypoxanthine: step 1/1.</text>
</comment>
<keyword evidence="11 13" id="KW-0547">Nucleotide-binding</keyword>
<keyword evidence="6 13" id="KW-0963">Cytoplasm</keyword>
<accession>A0A5B8MQ14</accession>
<dbReference type="CDD" id="cd06223">
    <property type="entry name" value="PRTases_typeI"/>
    <property type="match status" value="1"/>
</dbReference>
<dbReference type="GO" id="GO:0000287">
    <property type="term" value="F:magnesium ion binding"/>
    <property type="evidence" value="ECO:0007669"/>
    <property type="project" value="TreeGrafter"/>
</dbReference>
<protein>
    <recommendedName>
        <fullName evidence="5 13">Hypoxanthine phosphoribosyltransferase</fullName>
        <ecNumber evidence="5 13">2.4.2.8</ecNumber>
    </recommendedName>
</protein>
<evidence type="ECO:0000259" key="14">
    <source>
        <dbReference type="Pfam" id="PF00156"/>
    </source>
</evidence>
<keyword evidence="16" id="KW-1185">Reference proteome</keyword>
<dbReference type="STRING" id="1764295.A0A5B8MQ14"/>
<dbReference type="Pfam" id="PF00156">
    <property type="entry name" value="Pribosyltran"/>
    <property type="match status" value="1"/>
</dbReference>
<evidence type="ECO:0000256" key="9">
    <source>
        <dbReference type="ARBA" id="ARBA00022723"/>
    </source>
</evidence>
<evidence type="ECO:0000256" key="2">
    <source>
        <dbReference type="ARBA" id="ARBA00004496"/>
    </source>
</evidence>
<dbReference type="InterPro" id="IPR050408">
    <property type="entry name" value="HGPRT"/>
</dbReference>
<comment type="similarity">
    <text evidence="4 13">Belongs to the purine/pyrimidine phosphoribosyltransferase family.</text>
</comment>
<dbReference type="Proteomes" id="UP000316726">
    <property type="component" value="Chromosome 8"/>
</dbReference>
<evidence type="ECO:0000256" key="1">
    <source>
        <dbReference type="ARBA" id="ARBA00001946"/>
    </source>
</evidence>
<dbReference type="GO" id="GO:0006178">
    <property type="term" value="P:guanine salvage"/>
    <property type="evidence" value="ECO:0007669"/>
    <property type="project" value="TreeGrafter"/>
</dbReference>
<dbReference type="GO" id="GO:0032263">
    <property type="term" value="P:GMP salvage"/>
    <property type="evidence" value="ECO:0007669"/>
    <property type="project" value="TreeGrafter"/>
</dbReference>
<sequence>MEGKGGGNGLNKDVADVLYSRDAISKRVSALGKEIAEDFKGKRPLIVGILKGCFMFFSDLCKEIDPVPDGCEVHFAKARSYEGNTCESNQSVKLTFLGGEDEGELIRGRHVVLVEDIVDTGNTLKAMLGALKGLGAKSVTVATFLDKKCRRTVPDLELGYVGFECPDAFVIGYGMDYGEKYRTLPYVGVLKEDVYQTS</sequence>
<dbReference type="InterPro" id="IPR029057">
    <property type="entry name" value="PRTase-like"/>
</dbReference>
<dbReference type="InterPro" id="IPR000836">
    <property type="entry name" value="PRTase_dom"/>
</dbReference>
<dbReference type="GO" id="GO:0005829">
    <property type="term" value="C:cytosol"/>
    <property type="evidence" value="ECO:0007669"/>
    <property type="project" value="TreeGrafter"/>
</dbReference>
<evidence type="ECO:0000256" key="11">
    <source>
        <dbReference type="ARBA" id="ARBA00022741"/>
    </source>
</evidence>
<dbReference type="UniPathway" id="UPA00591">
    <property type="reaction ID" value="UER00648"/>
</dbReference>
<evidence type="ECO:0000256" key="7">
    <source>
        <dbReference type="ARBA" id="ARBA00022676"/>
    </source>
</evidence>
<evidence type="ECO:0000256" key="8">
    <source>
        <dbReference type="ARBA" id="ARBA00022679"/>
    </source>
</evidence>
<dbReference type="EMBL" id="CP031041">
    <property type="protein sequence ID" value="QDZ22768.1"/>
    <property type="molecule type" value="Genomic_DNA"/>
</dbReference>
<dbReference type="AlphaFoldDB" id="A0A5B8MQ14"/>
<dbReference type="PANTHER" id="PTHR43340:SF1">
    <property type="entry name" value="HYPOXANTHINE PHOSPHORIBOSYLTRANSFERASE"/>
    <property type="match status" value="1"/>
</dbReference>